<evidence type="ECO:0000313" key="2">
    <source>
        <dbReference type="Proteomes" id="UP000580250"/>
    </source>
</evidence>
<sequence>MPITAIIGIGLSYKPRPRARRLPARRVPQNSARSAEFCTSASPSPHRFTLLVFLS</sequence>
<accession>A0A6V7Y7S1</accession>
<evidence type="ECO:0000313" key="1">
    <source>
        <dbReference type="EMBL" id="CAD2207743.1"/>
    </source>
</evidence>
<protein>
    <submittedName>
        <fullName evidence="1">Uncharacterized protein</fullName>
    </submittedName>
</protein>
<dbReference type="EMBL" id="CAJEWN010003473">
    <property type="protein sequence ID" value="CAD2207743.1"/>
    <property type="molecule type" value="Genomic_DNA"/>
</dbReference>
<organism evidence="1 2">
    <name type="scientific">Meloidogyne enterolobii</name>
    <name type="common">Root-knot nematode worm</name>
    <name type="synonym">Meloidogyne mayaguensis</name>
    <dbReference type="NCBI Taxonomy" id="390850"/>
    <lineage>
        <taxon>Eukaryota</taxon>
        <taxon>Metazoa</taxon>
        <taxon>Ecdysozoa</taxon>
        <taxon>Nematoda</taxon>
        <taxon>Chromadorea</taxon>
        <taxon>Rhabditida</taxon>
        <taxon>Tylenchina</taxon>
        <taxon>Tylenchomorpha</taxon>
        <taxon>Tylenchoidea</taxon>
        <taxon>Meloidogynidae</taxon>
        <taxon>Meloidogyninae</taxon>
        <taxon>Meloidogyne</taxon>
    </lineage>
</organism>
<reference evidence="1 2" key="1">
    <citation type="submission" date="2020-08" db="EMBL/GenBank/DDBJ databases">
        <authorList>
            <person name="Koutsovoulos G."/>
            <person name="Danchin GJ E."/>
        </authorList>
    </citation>
    <scope>NUCLEOTIDE SEQUENCE [LARGE SCALE GENOMIC DNA]</scope>
</reference>
<dbReference type="AlphaFoldDB" id="A0A6V7Y7S1"/>
<proteinExistence type="predicted"/>
<name>A0A6V7Y7S1_MELEN</name>
<gene>
    <name evidence="1" type="ORF">MENT_LOCUS61709</name>
</gene>
<comment type="caution">
    <text evidence="1">The sequence shown here is derived from an EMBL/GenBank/DDBJ whole genome shotgun (WGS) entry which is preliminary data.</text>
</comment>
<dbReference type="Proteomes" id="UP000580250">
    <property type="component" value="Unassembled WGS sequence"/>
</dbReference>